<dbReference type="FunFam" id="1.10.630.10:FF:000042">
    <property type="entry name" value="Cytochrome P450"/>
    <property type="match status" value="1"/>
</dbReference>
<protein>
    <recommendedName>
        <fullName evidence="5">unspecific monooxygenase</fullName>
        <ecNumber evidence="5">1.14.14.1</ecNumber>
    </recommendedName>
</protein>
<comment type="caution">
    <text evidence="17">The sequence shown here is derived from an EMBL/GenBank/DDBJ whole genome shotgun (WGS) entry which is preliminary data.</text>
</comment>
<dbReference type="Pfam" id="PF00067">
    <property type="entry name" value="p450"/>
    <property type="match status" value="1"/>
</dbReference>
<dbReference type="GO" id="GO:0016712">
    <property type="term" value="F:oxidoreductase activity, acting on paired donors, with incorporation or reduction of molecular oxygen, reduced flavin or flavoprotein as one donor, and incorporation of one atom of oxygen"/>
    <property type="evidence" value="ECO:0007669"/>
    <property type="project" value="UniProtKB-EC"/>
</dbReference>
<proteinExistence type="inferred from homology"/>
<comment type="subcellular location">
    <subcellularLocation>
        <location evidence="3">Endoplasmic reticulum membrane</location>
        <topology evidence="3">Peripheral membrane protein</topology>
    </subcellularLocation>
    <subcellularLocation>
        <location evidence="2">Microsome membrane</location>
        <topology evidence="2">Peripheral membrane protein</topology>
    </subcellularLocation>
</comment>
<dbReference type="InterPro" id="IPR036396">
    <property type="entry name" value="Cyt_P450_sf"/>
</dbReference>
<evidence type="ECO:0000256" key="14">
    <source>
        <dbReference type="ARBA" id="ARBA00047827"/>
    </source>
</evidence>
<dbReference type="InterPro" id="IPR050476">
    <property type="entry name" value="Insect_CytP450_Detox"/>
</dbReference>
<organism evidence="17 18">
    <name type="scientific">Pieris macdunnoughi</name>
    <dbReference type="NCBI Taxonomy" id="345717"/>
    <lineage>
        <taxon>Eukaryota</taxon>
        <taxon>Metazoa</taxon>
        <taxon>Ecdysozoa</taxon>
        <taxon>Arthropoda</taxon>
        <taxon>Hexapoda</taxon>
        <taxon>Insecta</taxon>
        <taxon>Pterygota</taxon>
        <taxon>Neoptera</taxon>
        <taxon>Endopterygota</taxon>
        <taxon>Lepidoptera</taxon>
        <taxon>Glossata</taxon>
        <taxon>Ditrysia</taxon>
        <taxon>Papilionoidea</taxon>
        <taxon>Pieridae</taxon>
        <taxon>Pierinae</taxon>
        <taxon>Pieris</taxon>
    </lineage>
</organism>
<dbReference type="OrthoDB" id="2789670at2759"/>
<dbReference type="PRINTS" id="PR00463">
    <property type="entry name" value="EP450I"/>
</dbReference>
<keyword evidence="11 15" id="KW-0408">Iron</keyword>
<dbReference type="EC" id="1.14.14.1" evidence="5"/>
<accession>A0A821S5Z5</accession>
<dbReference type="PRINTS" id="PR00385">
    <property type="entry name" value="P450"/>
</dbReference>
<evidence type="ECO:0000313" key="17">
    <source>
        <dbReference type="EMBL" id="CAF4853915.1"/>
    </source>
</evidence>
<dbReference type="PROSITE" id="PS00086">
    <property type="entry name" value="CYTOCHROME_P450"/>
    <property type="match status" value="1"/>
</dbReference>
<evidence type="ECO:0000256" key="11">
    <source>
        <dbReference type="ARBA" id="ARBA00023004"/>
    </source>
</evidence>
<keyword evidence="10 16" id="KW-0560">Oxidoreductase</keyword>
<dbReference type="InterPro" id="IPR002401">
    <property type="entry name" value="Cyt_P450_E_grp-I"/>
</dbReference>
<keyword evidence="7 15" id="KW-0479">Metal-binding</keyword>
<keyword evidence="6 15" id="KW-0349">Heme</keyword>
<dbReference type="PANTHER" id="PTHR24292">
    <property type="entry name" value="CYTOCHROME P450"/>
    <property type="match status" value="1"/>
</dbReference>
<dbReference type="Gene3D" id="1.10.630.10">
    <property type="entry name" value="Cytochrome P450"/>
    <property type="match status" value="1"/>
</dbReference>
<gene>
    <name evidence="17" type="ORF">PMACD_LOCUS7302</name>
</gene>
<dbReference type="GO" id="GO:0005506">
    <property type="term" value="F:iron ion binding"/>
    <property type="evidence" value="ECO:0007669"/>
    <property type="project" value="InterPro"/>
</dbReference>
<keyword evidence="13" id="KW-0472">Membrane</keyword>
<sequence>MILIALTIIVLVALYFYGTRTFKYWEKKGVKNDRPLPFLGNNARNYLMQKSATELAAEAYWKYPKEKVVGFYRSTKPEIVLRDPQLIKKVLTSDFYHFYPRGLNTHKTVVEPMLRNLFFADGDLWRLLRQRLTPAFTTGKLRAMFPLIVERAERLQLRALQATEQSGGVIDARDLMARYTTDFIGACGFGLDADSLQDDDSEFRRLGTKIFQLGIRNVATNFLKELFPETFKHLKFLGNVEKTIMRLLKGVLKQRNYEQSKRNDFVDLLIECKKKGTIVGESIERVGADGKAARAELHVDDELLAAQMFVFFAAGFETSSSATSTALNELAHNIHVQRKVQLEIDRVLAKHDNKLTYEAVKEMTYLEWTFKEAMRVFPSLGFLIRECARKYTFEDLNLTIDEEVSVIIPLQALHNDPKYFNEPQQFRPERFDPDVLNGDQYKNVYLPFGDGPRACIGARLGMMQSLAGLAAVLSRFSVYPAPGAPRYPRVNPASDIVQTVVGGVPLTFKLRESNGPIMIDKTGCKI</sequence>
<evidence type="ECO:0000256" key="16">
    <source>
        <dbReference type="RuleBase" id="RU000461"/>
    </source>
</evidence>
<keyword evidence="8" id="KW-0256">Endoplasmic reticulum</keyword>
<dbReference type="GO" id="GO:0005789">
    <property type="term" value="C:endoplasmic reticulum membrane"/>
    <property type="evidence" value="ECO:0007669"/>
    <property type="project" value="UniProtKB-SubCell"/>
</dbReference>
<comment type="cofactor">
    <cofactor evidence="1 15">
        <name>heme</name>
        <dbReference type="ChEBI" id="CHEBI:30413"/>
    </cofactor>
</comment>
<evidence type="ECO:0000256" key="9">
    <source>
        <dbReference type="ARBA" id="ARBA00022848"/>
    </source>
</evidence>
<dbReference type="PANTHER" id="PTHR24292:SF54">
    <property type="entry name" value="CYP9F3-RELATED"/>
    <property type="match status" value="1"/>
</dbReference>
<reference evidence="17" key="1">
    <citation type="submission" date="2021-02" db="EMBL/GenBank/DDBJ databases">
        <authorList>
            <person name="Steward A R."/>
        </authorList>
    </citation>
    <scope>NUCLEOTIDE SEQUENCE</scope>
</reference>
<dbReference type="SUPFAM" id="SSF48264">
    <property type="entry name" value="Cytochrome P450"/>
    <property type="match status" value="1"/>
</dbReference>
<dbReference type="EMBL" id="CAJOBZ010000017">
    <property type="protein sequence ID" value="CAF4853915.1"/>
    <property type="molecule type" value="Genomic_DNA"/>
</dbReference>
<dbReference type="InterPro" id="IPR017972">
    <property type="entry name" value="Cyt_P450_CS"/>
</dbReference>
<dbReference type="GO" id="GO:0020037">
    <property type="term" value="F:heme binding"/>
    <property type="evidence" value="ECO:0007669"/>
    <property type="project" value="InterPro"/>
</dbReference>
<evidence type="ECO:0000313" key="18">
    <source>
        <dbReference type="Proteomes" id="UP000663880"/>
    </source>
</evidence>
<evidence type="ECO:0000256" key="4">
    <source>
        <dbReference type="ARBA" id="ARBA00010617"/>
    </source>
</evidence>
<evidence type="ECO:0000256" key="5">
    <source>
        <dbReference type="ARBA" id="ARBA00012109"/>
    </source>
</evidence>
<evidence type="ECO:0000256" key="8">
    <source>
        <dbReference type="ARBA" id="ARBA00022824"/>
    </source>
</evidence>
<dbReference type="Proteomes" id="UP000663880">
    <property type="component" value="Unassembled WGS sequence"/>
</dbReference>
<dbReference type="InterPro" id="IPR001128">
    <property type="entry name" value="Cyt_P450"/>
</dbReference>
<dbReference type="AlphaFoldDB" id="A0A821S5Z5"/>
<keyword evidence="18" id="KW-1185">Reference proteome</keyword>
<feature type="binding site" description="axial binding residue" evidence="15">
    <location>
        <position position="455"/>
    </location>
    <ligand>
        <name>heme</name>
        <dbReference type="ChEBI" id="CHEBI:30413"/>
    </ligand>
    <ligandPart>
        <name>Fe</name>
        <dbReference type="ChEBI" id="CHEBI:18248"/>
    </ligandPart>
</feature>
<evidence type="ECO:0000256" key="3">
    <source>
        <dbReference type="ARBA" id="ARBA00004406"/>
    </source>
</evidence>
<comment type="similarity">
    <text evidence="4 16">Belongs to the cytochrome P450 family.</text>
</comment>
<comment type="catalytic activity">
    <reaction evidence="14">
        <text>an organic molecule + reduced [NADPH--hemoprotein reductase] + O2 = an alcohol + oxidized [NADPH--hemoprotein reductase] + H2O + H(+)</text>
        <dbReference type="Rhea" id="RHEA:17149"/>
        <dbReference type="Rhea" id="RHEA-COMP:11964"/>
        <dbReference type="Rhea" id="RHEA-COMP:11965"/>
        <dbReference type="ChEBI" id="CHEBI:15377"/>
        <dbReference type="ChEBI" id="CHEBI:15378"/>
        <dbReference type="ChEBI" id="CHEBI:15379"/>
        <dbReference type="ChEBI" id="CHEBI:30879"/>
        <dbReference type="ChEBI" id="CHEBI:57618"/>
        <dbReference type="ChEBI" id="CHEBI:58210"/>
        <dbReference type="ChEBI" id="CHEBI:142491"/>
        <dbReference type="EC" id="1.14.14.1"/>
    </reaction>
</comment>
<evidence type="ECO:0000256" key="10">
    <source>
        <dbReference type="ARBA" id="ARBA00023002"/>
    </source>
</evidence>
<evidence type="ECO:0000256" key="6">
    <source>
        <dbReference type="ARBA" id="ARBA00022617"/>
    </source>
</evidence>
<dbReference type="CDD" id="cd11056">
    <property type="entry name" value="CYP6-like"/>
    <property type="match status" value="1"/>
</dbReference>
<evidence type="ECO:0000256" key="1">
    <source>
        <dbReference type="ARBA" id="ARBA00001971"/>
    </source>
</evidence>
<evidence type="ECO:0000256" key="12">
    <source>
        <dbReference type="ARBA" id="ARBA00023033"/>
    </source>
</evidence>
<keyword evidence="9" id="KW-0492">Microsome</keyword>
<evidence type="ECO:0000256" key="7">
    <source>
        <dbReference type="ARBA" id="ARBA00022723"/>
    </source>
</evidence>
<evidence type="ECO:0000256" key="15">
    <source>
        <dbReference type="PIRSR" id="PIRSR602401-1"/>
    </source>
</evidence>
<keyword evidence="12 16" id="KW-0503">Monooxygenase</keyword>
<name>A0A821S5Z5_9NEOP</name>
<evidence type="ECO:0000256" key="2">
    <source>
        <dbReference type="ARBA" id="ARBA00004174"/>
    </source>
</evidence>
<evidence type="ECO:0000256" key="13">
    <source>
        <dbReference type="ARBA" id="ARBA00023136"/>
    </source>
</evidence>